<name>A0ABR1Z0S2_9PEZI</name>
<keyword evidence="12" id="KW-0753">Steroid metabolism</keyword>
<sequence>MSSLLSYLPQAEGLLPKWLFLIGITAVGNLVQAYKTLQFTAQVYMSPDERVNPLHSRTFGTWTLLQGLVRLYASYHVHEAGWYQLALITNVVAMWHFGSEWLLFGSVKWNKGLAAPVTVSVLTTAWMLLQYSEYVKA</sequence>
<keyword evidence="15" id="KW-1185">Reference proteome</keyword>
<evidence type="ECO:0000256" key="4">
    <source>
        <dbReference type="ARBA" id="ARBA00022692"/>
    </source>
</evidence>
<dbReference type="Proteomes" id="UP001492380">
    <property type="component" value="Unassembled WGS sequence"/>
</dbReference>
<accession>A0ABR1Z0S2</accession>
<keyword evidence="11" id="KW-1207">Sterol metabolism</keyword>
<evidence type="ECO:0000313" key="14">
    <source>
        <dbReference type="EMBL" id="KAK8244552.1"/>
    </source>
</evidence>
<evidence type="ECO:0000256" key="10">
    <source>
        <dbReference type="ARBA" id="ARBA00023136"/>
    </source>
</evidence>
<evidence type="ECO:0000256" key="1">
    <source>
        <dbReference type="ARBA" id="ARBA00004477"/>
    </source>
</evidence>
<evidence type="ECO:0000256" key="7">
    <source>
        <dbReference type="ARBA" id="ARBA00022989"/>
    </source>
</evidence>
<keyword evidence="7 13" id="KW-1133">Transmembrane helix</keyword>
<keyword evidence="9" id="KW-0443">Lipid metabolism</keyword>
<evidence type="ECO:0000256" key="6">
    <source>
        <dbReference type="ARBA" id="ARBA00022955"/>
    </source>
</evidence>
<evidence type="ECO:0000256" key="3">
    <source>
        <dbReference type="ARBA" id="ARBA00022516"/>
    </source>
</evidence>
<evidence type="ECO:0000256" key="9">
    <source>
        <dbReference type="ARBA" id="ARBA00023098"/>
    </source>
</evidence>
<comment type="similarity">
    <text evidence="2">Belongs to the ERG28 family.</text>
</comment>
<proteinExistence type="inferred from homology"/>
<keyword evidence="6" id="KW-0752">Steroid biosynthesis</keyword>
<keyword evidence="3" id="KW-0444">Lipid biosynthesis</keyword>
<evidence type="ECO:0000256" key="13">
    <source>
        <dbReference type="SAM" id="Phobius"/>
    </source>
</evidence>
<feature type="transmembrane region" description="Helical" evidence="13">
    <location>
        <begin position="109"/>
        <end position="129"/>
    </location>
</feature>
<protein>
    <submittedName>
        <fullName evidence="14">Ergosterol 28</fullName>
    </submittedName>
</protein>
<evidence type="ECO:0000313" key="15">
    <source>
        <dbReference type="Proteomes" id="UP001492380"/>
    </source>
</evidence>
<feature type="transmembrane region" description="Helical" evidence="13">
    <location>
        <begin position="80"/>
        <end position="97"/>
    </location>
</feature>
<organism evidence="14 15">
    <name type="scientific">Phyllosticta capitalensis</name>
    <dbReference type="NCBI Taxonomy" id="121624"/>
    <lineage>
        <taxon>Eukaryota</taxon>
        <taxon>Fungi</taxon>
        <taxon>Dikarya</taxon>
        <taxon>Ascomycota</taxon>
        <taxon>Pezizomycotina</taxon>
        <taxon>Dothideomycetes</taxon>
        <taxon>Dothideomycetes incertae sedis</taxon>
        <taxon>Botryosphaeriales</taxon>
        <taxon>Phyllostictaceae</taxon>
        <taxon>Phyllosticta</taxon>
    </lineage>
</organism>
<evidence type="ECO:0000256" key="11">
    <source>
        <dbReference type="ARBA" id="ARBA00023166"/>
    </source>
</evidence>
<evidence type="ECO:0000256" key="8">
    <source>
        <dbReference type="ARBA" id="ARBA00023011"/>
    </source>
</evidence>
<evidence type="ECO:0000256" key="12">
    <source>
        <dbReference type="ARBA" id="ARBA00023221"/>
    </source>
</evidence>
<evidence type="ECO:0000256" key="2">
    <source>
        <dbReference type="ARBA" id="ARBA00005377"/>
    </source>
</evidence>
<gene>
    <name evidence="14" type="ORF">HDK90DRAFT_162833</name>
</gene>
<comment type="subcellular location">
    <subcellularLocation>
        <location evidence="1">Endoplasmic reticulum membrane</location>
        <topology evidence="1">Multi-pass membrane protein</topology>
    </subcellularLocation>
</comment>
<dbReference type="EMBL" id="JBBWRZ010000002">
    <property type="protein sequence ID" value="KAK8244552.1"/>
    <property type="molecule type" value="Genomic_DNA"/>
</dbReference>
<dbReference type="InterPro" id="IPR005352">
    <property type="entry name" value="Erg28"/>
</dbReference>
<comment type="caution">
    <text evidence="14">The sequence shown here is derived from an EMBL/GenBank/DDBJ whole genome shotgun (WGS) entry which is preliminary data.</text>
</comment>
<dbReference type="PANTHER" id="PTHR15451:SF19">
    <property type="entry name" value="ERGOSTEROL BIOSYNTHETIC PROTEIN 28 HOMOLOG"/>
    <property type="match status" value="1"/>
</dbReference>
<reference evidence="14 15" key="1">
    <citation type="submission" date="2024-04" db="EMBL/GenBank/DDBJ databases">
        <title>Phyllosticta paracitricarpa is synonymous to the EU quarantine fungus P. citricarpa based on phylogenomic analyses.</title>
        <authorList>
            <consortium name="Lawrence Berkeley National Laboratory"/>
            <person name="Van Ingen-Buijs V.A."/>
            <person name="Van Westerhoven A.C."/>
            <person name="Haridas S."/>
            <person name="Skiadas P."/>
            <person name="Martin F."/>
            <person name="Groenewald J.Z."/>
            <person name="Crous P.W."/>
            <person name="Seidl M.F."/>
        </authorList>
    </citation>
    <scope>NUCLEOTIDE SEQUENCE [LARGE SCALE GENOMIC DNA]</scope>
    <source>
        <strain evidence="14 15">CBS 123374</strain>
    </source>
</reference>
<keyword evidence="10 13" id="KW-0472">Membrane</keyword>
<feature type="transmembrane region" description="Helical" evidence="13">
    <location>
        <begin position="14"/>
        <end position="34"/>
    </location>
</feature>
<evidence type="ECO:0000256" key="5">
    <source>
        <dbReference type="ARBA" id="ARBA00022824"/>
    </source>
</evidence>
<dbReference type="PANTHER" id="PTHR15451">
    <property type="entry name" value="ERGOSTEROL BIOSYNTHETIC PROTEIN 28-RELATED"/>
    <property type="match status" value="1"/>
</dbReference>
<keyword evidence="4 13" id="KW-0812">Transmembrane</keyword>
<dbReference type="Pfam" id="PF03694">
    <property type="entry name" value="Erg28"/>
    <property type="match status" value="1"/>
</dbReference>
<keyword evidence="5" id="KW-0256">Endoplasmic reticulum</keyword>
<keyword evidence="8" id="KW-0756">Sterol biosynthesis</keyword>